<dbReference type="InterPro" id="IPR041173">
    <property type="entry name" value="LodA_C"/>
</dbReference>
<dbReference type="Pfam" id="PF17990">
    <property type="entry name" value="LodA_N"/>
    <property type="match status" value="1"/>
</dbReference>
<evidence type="ECO:0000259" key="2">
    <source>
        <dbReference type="Pfam" id="PF18417"/>
    </source>
</evidence>
<protein>
    <recommendedName>
        <fullName evidence="5">L-lysine 6-oxidase</fullName>
    </recommendedName>
</protein>
<name>A0ABW9YVJ0_9HYPH</name>
<dbReference type="InterPro" id="IPR041168">
    <property type="entry name" value="LodA_N"/>
</dbReference>
<comment type="caution">
    <text evidence="3">The sequence shown here is derived from an EMBL/GenBank/DDBJ whole genome shotgun (WGS) entry which is preliminary data.</text>
</comment>
<gene>
    <name evidence="3" type="ORF">GR303_07340</name>
</gene>
<dbReference type="CDD" id="cd14731">
    <property type="entry name" value="LodA_like_1"/>
    <property type="match status" value="1"/>
</dbReference>
<dbReference type="RefSeq" id="WP_161722583.1">
    <property type="nucleotide sequence ID" value="NZ_JAAAXI010000004.1"/>
</dbReference>
<feature type="domain" description="L-Lysine epsilon oxidase N-terminal" evidence="1">
    <location>
        <begin position="11"/>
        <end position="230"/>
    </location>
</feature>
<keyword evidence="4" id="KW-1185">Reference proteome</keyword>
<evidence type="ECO:0000313" key="4">
    <source>
        <dbReference type="Proteomes" id="UP000818323"/>
    </source>
</evidence>
<evidence type="ECO:0000259" key="1">
    <source>
        <dbReference type="Pfam" id="PF17990"/>
    </source>
</evidence>
<dbReference type="Pfam" id="PF18417">
    <property type="entry name" value="LodA_C"/>
    <property type="match status" value="1"/>
</dbReference>
<evidence type="ECO:0000313" key="3">
    <source>
        <dbReference type="EMBL" id="NBJ24170.1"/>
    </source>
</evidence>
<organism evidence="3 4">
    <name type="scientific">Microvirga arsenatis</name>
    <dbReference type="NCBI Taxonomy" id="2692265"/>
    <lineage>
        <taxon>Bacteria</taxon>
        <taxon>Pseudomonadati</taxon>
        <taxon>Pseudomonadota</taxon>
        <taxon>Alphaproteobacteria</taxon>
        <taxon>Hyphomicrobiales</taxon>
        <taxon>Methylobacteriaceae</taxon>
        <taxon>Microvirga</taxon>
    </lineage>
</organism>
<feature type="domain" description="L-lysine epsilon oxidase C-terminal" evidence="2">
    <location>
        <begin position="365"/>
        <end position="500"/>
    </location>
</feature>
<reference evidence="3 4" key="1">
    <citation type="submission" date="2020-01" db="EMBL/GenBank/DDBJ databases">
        <title>Microvirga sp. nov., an arsenate reduction bacterium isolated from Tibet hotspring sediments.</title>
        <authorList>
            <person name="Yuan C.-G."/>
        </authorList>
    </citation>
    <scope>NUCLEOTIDE SEQUENCE [LARGE SCALE GENOMIC DNA]</scope>
    <source>
        <strain evidence="3 4">SYSU G3D203</strain>
    </source>
</reference>
<evidence type="ECO:0008006" key="5">
    <source>
        <dbReference type="Google" id="ProtNLM"/>
    </source>
</evidence>
<sequence length="643" mass="70773">MAKVIVRASIHPAIGVARVGSSEVAYLLAPQVPYPPPRPVDSSHDARGLLKREAVEFRIYGYDKDDNVVAELTADNADITWHVHVANSKATWFKFRHAMDLETLKDTIIERRNPGIVDPEERRGLVIDPGRRSISGRNQGGAAEYRFDTGTFKGMPVDLGEIRTGEAGRLLFLSGHGISRSPSGAPPFVGSENDPFGNATDWHDDVADGPVDATVRVNGTEIPTEGAWVVSAPPNYAPDLKSWRTFHDLLTDLYVDAKWLPPKDSISFTEDVYTILARLSSLQWVNRAFAAVFGHSGPFDFCDGAHIERISKIHGGATADVFKPLRMAIFKIFREQTPDPSDPAAWPWLYGDSFGTGDPSDRYQNLALGGERLRYLKAWSEGDFVADWGKVPSPPKVIDDYPLRDQPATLDRAALDFCAADAFHPGIELTWPMRHLSIYAKPFRIARATGPEPDYGTHLDAGTATGPKGPLHGQFPGSLTRWMLLPWQIDTGGCLAGYDDKLVYDAPSFWPSRVPNFVLSHANYKRAVDPSLPREERINAFLERRSWFFPLNSLAQDWGEHLIHQFGTMGVVEAYPGVAGDPDFPPVIYVETHPGTKNKAPAAVSGAVVPPPSPPSPADLRAQAAGFADEADRAAVRRMRFGR</sequence>
<dbReference type="Proteomes" id="UP000818323">
    <property type="component" value="Unassembled WGS sequence"/>
</dbReference>
<accession>A0ABW9YVJ0</accession>
<dbReference type="InterPro" id="IPR033798">
    <property type="entry name" value="LodA-like"/>
</dbReference>
<dbReference type="EMBL" id="JAAAXJ010000003">
    <property type="protein sequence ID" value="NBJ24170.1"/>
    <property type="molecule type" value="Genomic_DNA"/>
</dbReference>
<proteinExistence type="predicted"/>